<accession>A0A8S2TDK4</accession>
<dbReference type="AlphaFoldDB" id="A0A8S2TDK4"/>
<feature type="compositionally biased region" description="Low complexity" evidence="2">
    <location>
        <begin position="215"/>
        <end position="229"/>
    </location>
</feature>
<name>A0A8S2TDK4_9BILA</name>
<keyword evidence="1" id="KW-0175">Coiled coil</keyword>
<feature type="compositionally biased region" description="Basic and acidic residues" evidence="2">
    <location>
        <begin position="258"/>
        <end position="267"/>
    </location>
</feature>
<sequence>KKNLFQNFIETTNIKRNDNENLNDAIDTRYDSRKPELETVESTLPSVDISIENRVPLPLDNDSISLPKSIVTQNEEQLKAPVDNDAVKNIPIPSNDKYHPKMIHQDELSQRENQISSQIIDTVKQDDVGDDNLSIGPEEQIQLAPNHIPLSSTIQPSLENSNSNDIKLDQNSQIPLQPIINDNSTIQNESHVLVSTTSQILLSASSKLHQRVHRNSSQAQINQQQIENSSKTDSNHSENATVQQSNDEHQHSATFLSKSEESQKDLHLSSTTNDSTIANETQTNNFTNRHLSQIEQIQNSTSMSNSTTKILTQKARQVCWHLPKPLETSVELLENQIFRFTNILPKFLQTILFGHSDDREILINTLWFTSICAMFFLFSIIFLAMGTIRLKQTKHEKQIRASCQQLQHYNNRVLLESETFERQNQKLSDELDELKKKLLEHNSDEDIFALREECIRFQEDVKMAHAKQLVSQQDIDYKQNLIQKYEFDAQQQVKTITHLNHEIVQLKQELEQEQGTVMRLQCKDLSVERFEKLQETVQQLKSEIVQLKKDKLNQNDQSQEMKEHANQLDVENNELILRMKQMKDLFERHDQTIKYIQDKINKDKKIELEDLRAILKDNSLAN</sequence>
<proteinExistence type="predicted"/>
<evidence type="ECO:0000256" key="2">
    <source>
        <dbReference type="SAM" id="MobiDB-lite"/>
    </source>
</evidence>
<feature type="transmembrane region" description="Helical" evidence="3">
    <location>
        <begin position="366"/>
        <end position="390"/>
    </location>
</feature>
<feature type="coiled-coil region" evidence="1">
    <location>
        <begin position="489"/>
        <end position="585"/>
    </location>
</feature>
<reference evidence="4" key="1">
    <citation type="submission" date="2021-02" db="EMBL/GenBank/DDBJ databases">
        <authorList>
            <person name="Nowell W R."/>
        </authorList>
    </citation>
    <scope>NUCLEOTIDE SEQUENCE</scope>
</reference>
<dbReference type="Proteomes" id="UP000681720">
    <property type="component" value="Unassembled WGS sequence"/>
</dbReference>
<protein>
    <submittedName>
        <fullName evidence="4">Uncharacterized protein</fullName>
    </submittedName>
</protein>
<evidence type="ECO:0000313" key="5">
    <source>
        <dbReference type="Proteomes" id="UP000681720"/>
    </source>
</evidence>
<feature type="non-terminal residue" evidence="4">
    <location>
        <position position="1"/>
    </location>
</feature>
<keyword evidence="3" id="KW-0472">Membrane</keyword>
<comment type="caution">
    <text evidence="4">The sequence shown here is derived from an EMBL/GenBank/DDBJ whole genome shotgun (WGS) entry which is preliminary data.</text>
</comment>
<evidence type="ECO:0000313" key="4">
    <source>
        <dbReference type="EMBL" id="CAF4281162.1"/>
    </source>
</evidence>
<evidence type="ECO:0000256" key="3">
    <source>
        <dbReference type="SAM" id="Phobius"/>
    </source>
</evidence>
<organism evidence="4 5">
    <name type="scientific">Rotaria magnacalcarata</name>
    <dbReference type="NCBI Taxonomy" id="392030"/>
    <lineage>
        <taxon>Eukaryota</taxon>
        <taxon>Metazoa</taxon>
        <taxon>Spiralia</taxon>
        <taxon>Gnathifera</taxon>
        <taxon>Rotifera</taxon>
        <taxon>Eurotatoria</taxon>
        <taxon>Bdelloidea</taxon>
        <taxon>Philodinida</taxon>
        <taxon>Philodinidae</taxon>
        <taxon>Rotaria</taxon>
    </lineage>
</organism>
<keyword evidence="3" id="KW-0812">Transmembrane</keyword>
<evidence type="ECO:0000256" key="1">
    <source>
        <dbReference type="SAM" id="Coils"/>
    </source>
</evidence>
<feature type="compositionally biased region" description="Polar residues" evidence="2">
    <location>
        <begin position="268"/>
        <end position="289"/>
    </location>
</feature>
<gene>
    <name evidence="4" type="ORF">GIL414_LOCUS24988</name>
</gene>
<dbReference type="EMBL" id="CAJOBJ010032539">
    <property type="protein sequence ID" value="CAF4281162.1"/>
    <property type="molecule type" value="Genomic_DNA"/>
</dbReference>
<keyword evidence="3" id="KW-1133">Transmembrane helix</keyword>
<feature type="coiled-coil region" evidence="1">
    <location>
        <begin position="410"/>
        <end position="444"/>
    </location>
</feature>
<feature type="non-terminal residue" evidence="4">
    <location>
        <position position="622"/>
    </location>
</feature>
<feature type="region of interest" description="Disordered" evidence="2">
    <location>
        <begin position="211"/>
        <end position="289"/>
    </location>
</feature>